<dbReference type="EMBL" id="JBEPLN010000014">
    <property type="protein sequence ID" value="MET3634405.1"/>
    <property type="molecule type" value="Genomic_DNA"/>
</dbReference>
<dbReference type="InterPro" id="IPR036505">
    <property type="entry name" value="Amidase/PGRP_sf"/>
</dbReference>
<evidence type="ECO:0000313" key="4">
    <source>
        <dbReference type="Proteomes" id="UP001549037"/>
    </source>
</evidence>
<name>A0ABV2JFR6_9STRE</name>
<evidence type="ECO:0000256" key="1">
    <source>
        <dbReference type="SAM" id="Phobius"/>
    </source>
</evidence>
<dbReference type="GO" id="GO:0008745">
    <property type="term" value="F:N-acetylmuramoyl-L-alanine amidase activity"/>
    <property type="evidence" value="ECO:0007669"/>
    <property type="project" value="UniProtKB-EC"/>
</dbReference>
<feature type="transmembrane region" description="Helical" evidence="1">
    <location>
        <begin position="21"/>
        <end position="41"/>
    </location>
</feature>
<keyword evidence="1" id="KW-0472">Membrane</keyword>
<keyword evidence="1" id="KW-0812">Transmembrane</keyword>
<accession>A0ABV2JFR6</accession>
<dbReference type="Pfam" id="PF01510">
    <property type="entry name" value="Amidase_2"/>
    <property type="match status" value="1"/>
</dbReference>
<dbReference type="InterPro" id="IPR002502">
    <property type="entry name" value="Amidase_domain"/>
</dbReference>
<gene>
    <name evidence="3" type="ORF">ABID28_001048</name>
</gene>
<keyword evidence="4" id="KW-1185">Reference proteome</keyword>
<reference evidence="3 4" key="1">
    <citation type="submission" date="2024-06" db="EMBL/GenBank/DDBJ databases">
        <title>Genomic Encyclopedia of Type Strains, Phase IV (KMG-IV): sequencing the most valuable type-strain genomes for metagenomic binning, comparative biology and taxonomic classification.</title>
        <authorList>
            <person name="Goeker M."/>
        </authorList>
    </citation>
    <scope>NUCLEOTIDE SEQUENCE [LARGE SCALE GENOMIC DNA]</scope>
    <source>
        <strain evidence="3 4">DSM 28302</strain>
    </source>
</reference>
<dbReference type="CDD" id="cd06583">
    <property type="entry name" value="PGRP"/>
    <property type="match status" value="1"/>
</dbReference>
<proteinExistence type="predicted"/>
<dbReference type="Gene3D" id="3.40.80.10">
    <property type="entry name" value="Peptidoglycan recognition protein-like"/>
    <property type="match status" value="1"/>
</dbReference>
<sequence length="315" mass="36151">MAKTRKRQSKSTTKKKRHKQKIISFSAILFFLILLGFHFTFSITTSTHYQSNQQASLTNTTLYSFPYSILGTKQTKQTDVMVSDYYLVHKNGKKLTYAKIKFSGQSYYVLAKDLKLKQTNSINTYLEEHHYPKTTFSTEYQGFSKQAYQNFWKKPRGVIIHDTGNEDSSIDSEVSYMTNNYSSSGVFVHAFIDSNTILRIADTNYMAQGAGPYANPYYIQFEMTHEYTADGFARQVGNAAYYTAYMLKKYNLPVTLGQKDGDGTLWTHEMVSLYLGGTDHIDPTAYWSSAASEYFGSDYTIEDFQDLVQAYYNEI</sequence>
<evidence type="ECO:0000313" key="3">
    <source>
        <dbReference type="EMBL" id="MET3634405.1"/>
    </source>
</evidence>
<keyword evidence="1" id="KW-1133">Transmembrane helix</keyword>
<protein>
    <submittedName>
        <fullName evidence="3">N-acetylmuramoyl-L-alanine amidase</fullName>
        <ecNumber evidence="3">3.5.1.28</ecNumber>
    </submittedName>
</protein>
<dbReference type="SMART" id="SM00644">
    <property type="entry name" value="Ami_2"/>
    <property type="match status" value="1"/>
</dbReference>
<feature type="domain" description="N-acetylmuramoyl-L-alanine amidase" evidence="2">
    <location>
        <begin position="141"/>
        <end position="284"/>
    </location>
</feature>
<keyword evidence="3" id="KW-0378">Hydrolase</keyword>
<dbReference type="Proteomes" id="UP001549037">
    <property type="component" value="Unassembled WGS sequence"/>
</dbReference>
<comment type="caution">
    <text evidence="3">The sequence shown here is derived from an EMBL/GenBank/DDBJ whole genome shotgun (WGS) entry which is preliminary data.</text>
</comment>
<evidence type="ECO:0000259" key="2">
    <source>
        <dbReference type="SMART" id="SM00644"/>
    </source>
</evidence>
<dbReference type="SUPFAM" id="SSF55846">
    <property type="entry name" value="N-acetylmuramoyl-L-alanine amidase-like"/>
    <property type="match status" value="1"/>
</dbReference>
<dbReference type="EC" id="3.5.1.28" evidence="3"/>
<organism evidence="3 4">
    <name type="scientific">Streptococcus porcorum</name>
    <dbReference type="NCBI Taxonomy" id="701526"/>
    <lineage>
        <taxon>Bacteria</taxon>
        <taxon>Bacillati</taxon>
        <taxon>Bacillota</taxon>
        <taxon>Bacilli</taxon>
        <taxon>Lactobacillales</taxon>
        <taxon>Streptococcaceae</taxon>
        <taxon>Streptococcus</taxon>
    </lineage>
</organism>